<keyword evidence="3" id="KW-1185">Reference proteome</keyword>
<dbReference type="Gene3D" id="3.40.50.1820">
    <property type="entry name" value="alpha/beta hydrolase"/>
    <property type="match status" value="1"/>
</dbReference>
<name>A0A0K6FWB1_9AGAM</name>
<evidence type="ECO:0000313" key="3">
    <source>
        <dbReference type="Proteomes" id="UP000044841"/>
    </source>
</evidence>
<dbReference type="EMBL" id="CYGV01001113">
    <property type="protein sequence ID" value="CUA70448.1"/>
    <property type="molecule type" value="Genomic_DNA"/>
</dbReference>
<dbReference type="InterPro" id="IPR029058">
    <property type="entry name" value="AB_hydrolase_fold"/>
</dbReference>
<reference evidence="2 3" key="1">
    <citation type="submission" date="2015-07" db="EMBL/GenBank/DDBJ databases">
        <authorList>
            <person name="Noorani M."/>
        </authorList>
    </citation>
    <scope>NUCLEOTIDE SEQUENCE [LARGE SCALE GENOMIC DNA]</scope>
    <source>
        <strain evidence="2">BBA 69670</strain>
    </source>
</reference>
<evidence type="ECO:0000259" key="1">
    <source>
        <dbReference type="Pfam" id="PF12697"/>
    </source>
</evidence>
<dbReference type="Proteomes" id="UP000044841">
    <property type="component" value="Unassembled WGS sequence"/>
</dbReference>
<dbReference type="GO" id="GO:0008474">
    <property type="term" value="F:palmitoyl-(protein) hydrolase activity"/>
    <property type="evidence" value="ECO:0007669"/>
    <property type="project" value="TreeGrafter"/>
</dbReference>
<dbReference type="Pfam" id="PF12697">
    <property type="entry name" value="Abhydrolase_6"/>
    <property type="match status" value="1"/>
</dbReference>
<organism evidence="2 3">
    <name type="scientific">Rhizoctonia solani</name>
    <dbReference type="NCBI Taxonomy" id="456999"/>
    <lineage>
        <taxon>Eukaryota</taxon>
        <taxon>Fungi</taxon>
        <taxon>Dikarya</taxon>
        <taxon>Basidiomycota</taxon>
        <taxon>Agaricomycotina</taxon>
        <taxon>Agaricomycetes</taxon>
        <taxon>Cantharellales</taxon>
        <taxon>Ceratobasidiaceae</taxon>
        <taxon>Rhizoctonia</taxon>
    </lineage>
</organism>
<dbReference type="PANTHER" id="PTHR12277:SF64">
    <property type="entry name" value="SUPERFAMILY HYDROLASE, PUTATIVE (AFU_ORTHOLOGUE AFUA_3G01760)-RELATED"/>
    <property type="match status" value="1"/>
</dbReference>
<feature type="domain" description="AB hydrolase-1" evidence="1">
    <location>
        <begin position="61"/>
        <end position="223"/>
    </location>
</feature>
<accession>A0A0K6FWB1</accession>
<dbReference type="GO" id="GO:0016020">
    <property type="term" value="C:membrane"/>
    <property type="evidence" value="ECO:0007669"/>
    <property type="project" value="TreeGrafter"/>
</dbReference>
<evidence type="ECO:0000313" key="2">
    <source>
        <dbReference type="EMBL" id="CUA70448.1"/>
    </source>
</evidence>
<dbReference type="AlphaFoldDB" id="A0A0K6FWB1"/>
<protein>
    <recommendedName>
        <fullName evidence="1">AB hydrolase-1 domain-containing protein</fullName>
    </recommendedName>
</protein>
<dbReference type="PANTHER" id="PTHR12277">
    <property type="entry name" value="ALPHA/BETA HYDROLASE DOMAIN-CONTAINING PROTEIN"/>
    <property type="match status" value="1"/>
</dbReference>
<dbReference type="InterPro" id="IPR000073">
    <property type="entry name" value="AB_hydrolase_1"/>
</dbReference>
<sequence length="292" mass="32088">MTVQNGTSANLSGIIVSRLGVAKTSLPPLVVMYLQGNAGNPLHRIPKFRLLAGKSIDNSEREVQVIAVAPRSYWKSTNTSPSESGLLSDYTAVLDWISTAYPNSPVVLYGHSIGGSIAVKLLASSLPDALASRVRGLVLENAFTSIPAMVRAVYPSKWLPYYYLGPFVFDKWDALSALRQCASRPCALRNVIRCPPSILIIHSENDELVPVEMGREIVQAASLVHQRSSSPLGTGPRHVLIPGALHDDAFTKRQWRDEIRSYMAEVASIDLYRQFLQRNTITFEQDKPSSLG</sequence>
<proteinExistence type="predicted"/>
<dbReference type="SUPFAM" id="SSF53474">
    <property type="entry name" value="alpha/beta-Hydrolases"/>
    <property type="match status" value="1"/>
</dbReference>
<gene>
    <name evidence="2" type="ORF">RSOLAG22IIIB_04186</name>
</gene>